<dbReference type="PANTHER" id="PTHR42943:SF2">
    <property type="entry name" value="GLUTATHIONE S-TRANSFERASE KAPPA 1"/>
    <property type="match status" value="1"/>
</dbReference>
<feature type="active site" description="Nucleophile" evidence="2">
    <location>
        <position position="13"/>
    </location>
</feature>
<keyword evidence="5" id="KW-1185">Reference proteome</keyword>
<dbReference type="CDD" id="cd03022">
    <property type="entry name" value="DsbA_HCCA_Iso"/>
    <property type="match status" value="1"/>
</dbReference>
<feature type="domain" description="DSBA-like thioredoxin" evidence="3">
    <location>
        <begin position="4"/>
        <end position="194"/>
    </location>
</feature>
<dbReference type="Pfam" id="PF01323">
    <property type="entry name" value="DSBA"/>
    <property type="match status" value="1"/>
</dbReference>
<accession>A0A239DSV3</accession>
<dbReference type="InterPro" id="IPR001853">
    <property type="entry name" value="DSBA-like_thioredoxin_dom"/>
</dbReference>
<evidence type="ECO:0000256" key="1">
    <source>
        <dbReference type="PIRNR" id="PIRNR006386"/>
    </source>
</evidence>
<dbReference type="InterPro" id="IPR051924">
    <property type="entry name" value="GST_Kappa/NadH"/>
</dbReference>
<organism evidence="4 5">
    <name type="scientific">Pseudomonas segetis</name>
    <dbReference type="NCBI Taxonomy" id="298908"/>
    <lineage>
        <taxon>Bacteria</taxon>
        <taxon>Pseudomonadati</taxon>
        <taxon>Pseudomonadota</taxon>
        <taxon>Gammaproteobacteria</taxon>
        <taxon>Pseudomonadales</taxon>
        <taxon>Pseudomonadaceae</taxon>
        <taxon>Pseudomonas</taxon>
    </lineage>
</organism>
<dbReference type="GO" id="GO:0004602">
    <property type="term" value="F:glutathione peroxidase activity"/>
    <property type="evidence" value="ECO:0007669"/>
    <property type="project" value="TreeGrafter"/>
</dbReference>
<dbReference type="EMBL" id="FZOG01000002">
    <property type="protein sequence ID" value="SNS34822.1"/>
    <property type="molecule type" value="Genomic_DNA"/>
</dbReference>
<comment type="catalytic activity">
    <reaction evidence="1">
        <text>2-hydroxychromene-2-carboxylate = (3E)-4-(2-hydroxyphenyl)-2-oxobut-3-enoate</text>
        <dbReference type="Rhea" id="RHEA:27401"/>
        <dbReference type="ChEBI" id="CHEBI:59350"/>
        <dbReference type="ChEBI" id="CHEBI:59353"/>
        <dbReference type="EC" id="5.99.1.4"/>
    </reaction>
</comment>
<dbReference type="RefSeq" id="WP_089359877.1">
    <property type="nucleotide sequence ID" value="NZ_FZOG01000002.1"/>
</dbReference>
<name>A0A239DSV3_9PSED</name>
<dbReference type="GO" id="GO:0006749">
    <property type="term" value="P:glutathione metabolic process"/>
    <property type="evidence" value="ECO:0007669"/>
    <property type="project" value="TreeGrafter"/>
</dbReference>
<dbReference type="InterPro" id="IPR014440">
    <property type="entry name" value="HCCAis_GSTk"/>
</dbReference>
<dbReference type="EC" id="5.99.1.4" evidence="1"/>
<dbReference type="GO" id="GO:1901170">
    <property type="term" value="P:naphthalene catabolic process"/>
    <property type="evidence" value="ECO:0007669"/>
    <property type="project" value="InterPro"/>
</dbReference>
<sequence length="195" mass="21854">MSKQVEFFFDFGSPASYLAWTQLPKIAANAGAQINWRPMLLGGVFKATGNSSPVQVPAKGRYMLHDLDRFAKRYKVPLRFNPNFPINTLTLMRGAAGYLDDERFELFVRTIFQAMWVDGKNLADPQQVAQVLTAAGFEPEEFVRLVADETVKERLKANTEEAIGRGVFGAPSFFVDGELHFGQDRLDFVAEALAR</sequence>
<evidence type="ECO:0000256" key="2">
    <source>
        <dbReference type="PIRSR" id="PIRSR006386-1"/>
    </source>
</evidence>
<dbReference type="GO" id="GO:0004364">
    <property type="term" value="F:glutathione transferase activity"/>
    <property type="evidence" value="ECO:0007669"/>
    <property type="project" value="TreeGrafter"/>
</dbReference>
<dbReference type="Gene3D" id="3.40.30.10">
    <property type="entry name" value="Glutaredoxin"/>
    <property type="match status" value="1"/>
</dbReference>
<protein>
    <recommendedName>
        <fullName evidence="1">2-hydroxychromene-2-carboxylate isomerase</fullName>
        <ecNumber evidence="1">5.99.1.4</ecNumber>
    </recommendedName>
</protein>
<proteinExistence type="inferred from homology"/>
<dbReference type="PANTHER" id="PTHR42943">
    <property type="entry name" value="GLUTATHIONE S-TRANSFERASE KAPPA"/>
    <property type="match status" value="1"/>
</dbReference>
<keyword evidence="1 4" id="KW-0413">Isomerase</keyword>
<evidence type="ECO:0000259" key="3">
    <source>
        <dbReference type="Pfam" id="PF01323"/>
    </source>
</evidence>
<dbReference type="GO" id="GO:0018845">
    <property type="term" value="F:2-hydroxychromene-2-carboxylate isomerase activity"/>
    <property type="evidence" value="ECO:0007669"/>
    <property type="project" value="UniProtKB-UniRule"/>
</dbReference>
<dbReference type="InterPro" id="IPR036249">
    <property type="entry name" value="Thioredoxin-like_sf"/>
</dbReference>
<dbReference type="PIRSF" id="PIRSF006386">
    <property type="entry name" value="HCCAis_GSTk"/>
    <property type="match status" value="1"/>
</dbReference>
<evidence type="ECO:0000313" key="5">
    <source>
        <dbReference type="Proteomes" id="UP000242915"/>
    </source>
</evidence>
<dbReference type="SUPFAM" id="SSF52833">
    <property type="entry name" value="Thioredoxin-like"/>
    <property type="match status" value="1"/>
</dbReference>
<reference evidence="5" key="1">
    <citation type="submission" date="2017-06" db="EMBL/GenBank/DDBJ databases">
        <authorList>
            <person name="Varghese N."/>
            <person name="Submissions S."/>
        </authorList>
    </citation>
    <scope>NUCLEOTIDE SEQUENCE [LARGE SCALE GENOMIC DNA]</scope>
    <source>
        <strain evidence="5">CIP 108523</strain>
    </source>
</reference>
<evidence type="ECO:0000313" key="4">
    <source>
        <dbReference type="EMBL" id="SNS34822.1"/>
    </source>
</evidence>
<comment type="similarity">
    <text evidence="1">Belongs to the GST superfamily. NadH family.</text>
</comment>
<dbReference type="Proteomes" id="UP000242915">
    <property type="component" value="Unassembled WGS sequence"/>
</dbReference>
<gene>
    <name evidence="4" type="ORF">SAMN05216255_2394</name>
</gene>
<dbReference type="InterPro" id="IPR044087">
    <property type="entry name" value="NahD-like"/>
</dbReference>
<dbReference type="AlphaFoldDB" id="A0A239DSV3"/>